<organism evidence="1 2">
    <name type="scientific">Lysinibacillus xylanilyticus</name>
    <dbReference type="NCBI Taxonomy" id="582475"/>
    <lineage>
        <taxon>Bacteria</taxon>
        <taxon>Bacillati</taxon>
        <taxon>Bacillota</taxon>
        <taxon>Bacilli</taxon>
        <taxon>Bacillales</taxon>
        <taxon>Bacillaceae</taxon>
        <taxon>Lysinibacillus</taxon>
    </lineage>
</organism>
<dbReference type="Proteomes" id="UP000232101">
    <property type="component" value="Unassembled WGS sequence"/>
</dbReference>
<comment type="caution">
    <text evidence="1">The sequence shown here is derived from an EMBL/GenBank/DDBJ whole genome shotgun (WGS) entry which is preliminary data.</text>
</comment>
<gene>
    <name evidence="1" type="ORF">CWD94_04200</name>
</gene>
<accession>A0A2M9QA30</accession>
<proteinExistence type="predicted"/>
<reference evidence="1 2" key="1">
    <citation type="submission" date="2017-11" db="EMBL/GenBank/DDBJ databases">
        <title>Bacterial isolate from king chilli rhizosphere.</title>
        <authorList>
            <person name="Takhelmayum P."/>
            <person name="Sarangthem I."/>
        </authorList>
    </citation>
    <scope>NUCLEOTIDE SEQUENCE [LARGE SCALE GENOMIC DNA]</scope>
    <source>
        <strain evidence="2">t26</strain>
    </source>
</reference>
<dbReference type="AlphaFoldDB" id="A0A2M9QA30"/>
<evidence type="ECO:0000313" key="2">
    <source>
        <dbReference type="Proteomes" id="UP000232101"/>
    </source>
</evidence>
<sequence length="67" mass="8080">MLEASQEREDYPIEHRYARGLNVKEILYQIYNPILAKYIDDLIINYVDEIHKYPIYSGDDNYHSNQD</sequence>
<name>A0A2M9QA30_9BACI</name>
<evidence type="ECO:0000313" key="1">
    <source>
        <dbReference type="EMBL" id="PJO44895.1"/>
    </source>
</evidence>
<protein>
    <submittedName>
        <fullName evidence="1">Uncharacterized protein</fullName>
    </submittedName>
</protein>
<dbReference type="EMBL" id="PHQY01000322">
    <property type="protein sequence ID" value="PJO44895.1"/>
    <property type="molecule type" value="Genomic_DNA"/>
</dbReference>